<dbReference type="RefSeq" id="WP_251221473.1">
    <property type="nucleotide sequence ID" value="NZ_JAMBOL010000001.1"/>
</dbReference>
<organism evidence="1 2">
    <name type="scientific">Halalkalibacter oceani</name>
    <dbReference type="NCBI Taxonomy" id="1653776"/>
    <lineage>
        <taxon>Bacteria</taxon>
        <taxon>Bacillati</taxon>
        <taxon>Bacillota</taxon>
        <taxon>Bacilli</taxon>
        <taxon>Bacillales</taxon>
        <taxon>Bacillaceae</taxon>
        <taxon>Halalkalibacter</taxon>
    </lineage>
</organism>
<sequence length="561" mass="62475">MGRILYVPLDDRPVNTDDVIMQGKSAGIEVITPNTASIRNRLDSQLLACGSSITSTYSPTFGNPADIRQFIVNHADSVDGFIISIDMLVYGGLIGSRRLRPTSGGTYPHYDSTVTGLLDTLKQIKQRYPHKPIYVLDTVMRLATTPFVESETQDSYTESRSFMQQTRKTETEFEPILNGYDLRPDGTAFGDPVHFNKEQYYHARRHKFKTNRYVLEQLAKQQVIDFLAIGVDDASTEGVQMNEINWIEARINEWLDGTNGQNRERAIILPDADGLGHCLLARMVNHLQHGSSTPRFQTRYYGPHGSTIINPYEYMNIEDNIRHHVEITGGDYVTSGPYDIEIISITSSAEAENAARRMAANGKKQLPTIVIDFVGAGPADPTVTHSLLATPFTGRILGYSGWNTAGNKIGIAVGMGQARYDFLKSETEAEALNIAVNAHGSLLFKRFLKDYYYKRETIGDIRAISAERSAYTNVAPDQNMLLFNTSSDYLQLTAVLREQMQAYTSTLAAEPAFCASYNIRQINGSSWNLSAYRSASLAYGNPEFSWGRAFEITLNPTVTLG</sequence>
<comment type="caution">
    <text evidence="1">The sequence shown here is derived from an EMBL/GenBank/DDBJ whole genome shotgun (WGS) entry which is preliminary data.</text>
</comment>
<dbReference type="EMBL" id="JAMBOL010000001">
    <property type="protein sequence ID" value="MCM3712598.1"/>
    <property type="molecule type" value="Genomic_DNA"/>
</dbReference>
<keyword evidence="2" id="KW-1185">Reference proteome</keyword>
<evidence type="ECO:0000313" key="1">
    <source>
        <dbReference type="EMBL" id="MCM3712598.1"/>
    </source>
</evidence>
<proteinExistence type="predicted"/>
<dbReference type="AlphaFoldDB" id="A0A9X2ING8"/>
<evidence type="ECO:0000313" key="2">
    <source>
        <dbReference type="Proteomes" id="UP001139179"/>
    </source>
</evidence>
<gene>
    <name evidence="1" type="ORF">M3202_00755</name>
</gene>
<accession>A0A9X2ING8</accession>
<reference evidence="1" key="1">
    <citation type="submission" date="2022-05" db="EMBL/GenBank/DDBJ databases">
        <title>Comparative Genomics of Spacecraft Associated Microbes.</title>
        <authorList>
            <person name="Tran M.T."/>
            <person name="Wright A."/>
            <person name="Seuylemezian A."/>
            <person name="Eisen J."/>
            <person name="Coil D."/>
        </authorList>
    </citation>
    <scope>NUCLEOTIDE SEQUENCE</scope>
    <source>
        <strain evidence="1">214.1.1</strain>
    </source>
</reference>
<dbReference type="Proteomes" id="UP001139179">
    <property type="component" value="Unassembled WGS sequence"/>
</dbReference>
<dbReference type="InterPro" id="IPR025394">
    <property type="entry name" value="DUF4127"/>
</dbReference>
<dbReference type="Pfam" id="PF13552">
    <property type="entry name" value="DUF4127"/>
    <property type="match status" value="1"/>
</dbReference>
<protein>
    <submittedName>
        <fullName evidence="1">DUF4127 family protein</fullName>
    </submittedName>
</protein>
<name>A0A9X2ING8_9BACI</name>